<reference evidence="3" key="1">
    <citation type="submission" date="2002-09" db="EMBL/GenBank/DDBJ databases">
        <title>Oryza sativa nipponbare(GA3) genomic DNA, chromosome 9, PAC clone:P0012A04.</title>
        <authorList>
            <person name="Sasaki T."/>
            <person name="Matsumoto T."/>
            <person name="Hattori M."/>
            <person name="Sakaki Y."/>
            <person name="Katayose Y."/>
        </authorList>
    </citation>
    <scope>NUCLEOTIDE SEQUENCE</scope>
</reference>
<feature type="compositionally biased region" description="Acidic residues" evidence="1">
    <location>
        <begin position="26"/>
        <end position="39"/>
    </location>
</feature>
<feature type="region of interest" description="Disordered" evidence="1">
    <location>
        <begin position="1"/>
        <end position="252"/>
    </location>
</feature>
<organism evidence="2 4">
    <name type="scientific">Oryza sativa subsp. japonica</name>
    <name type="common">Rice</name>
    <dbReference type="NCBI Taxonomy" id="39947"/>
    <lineage>
        <taxon>Eukaryota</taxon>
        <taxon>Viridiplantae</taxon>
        <taxon>Streptophyta</taxon>
        <taxon>Embryophyta</taxon>
        <taxon>Tracheophyta</taxon>
        <taxon>Spermatophyta</taxon>
        <taxon>Magnoliopsida</taxon>
        <taxon>Liliopsida</taxon>
        <taxon>Poales</taxon>
        <taxon>Poaceae</taxon>
        <taxon>BOP clade</taxon>
        <taxon>Oryzoideae</taxon>
        <taxon>Oryzeae</taxon>
        <taxon>Oryzinae</taxon>
        <taxon>Oryza</taxon>
        <taxon>Oryza sativa</taxon>
    </lineage>
</organism>
<feature type="compositionally biased region" description="Polar residues" evidence="1">
    <location>
        <begin position="156"/>
        <end position="166"/>
    </location>
</feature>
<feature type="compositionally biased region" description="Acidic residues" evidence="1">
    <location>
        <begin position="1"/>
        <end position="17"/>
    </location>
</feature>
<evidence type="ECO:0000256" key="1">
    <source>
        <dbReference type="SAM" id="MobiDB-lite"/>
    </source>
</evidence>
<name>Q6K260_ORYSJ</name>
<reference evidence="4" key="4">
    <citation type="journal article" date="2008" name="Nucleic Acids Res.">
        <title>The rice annotation project database (RAP-DB): 2008 update.</title>
        <authorList>
            <consortium name="The rice annotation project (RAP)"/>
        </authorList>
    </citation>
    <scope>GENOME REANNOTATION</scope>
    <source>
        <strain evidence="4">cv. Nipponbare</strain>
    </source>
</reference>
<reference evidence="2" key="2">
    <citation type="submission" date="2003-01" db="EMBL/GenBank/DDBJ databases">
        <title>Oryza sativa nipponbare(GA3) genomic DNA, chromosome 9, BAC clone:B1012G04.</title>
        <authorList>
            <person name="Sasaki T."/>
            <person name="Matsumoto T."/>
            <person name="Katayose Y."/>
        </authorList>
    </citation>
    <scope>NUCLEOTIDE SEQUENCE</scope>
</reference>
<dbReference type="Proteomes" id="UP000000763">
    <property type="component" value="Chromosome 9"/>
</dbReference>
<accession>Q6K260</accession>
<evidence type="ECO:0000313" key="3">
    <source>
        <dbReference type="EMBL" id="BAD26121.1"/>
    </source>
</evidence>
<evidence type="ECO:0000313" key="2">
    <source>
        <dbReference type="EMBL" id="BAD23713.1"/>
    </source>
</evidence>
<gene>
    <name evidence="2" type="ORF">B1012G04.19</name>
    <name evidence="3" type="ORF">P0012A04.5</name>
</gene>
<protein>
    <submittedName>
        <fullName evidence="2">Uncharacterized protein</fullName>
    </submittedName>
</protein>
<proteinExistence type="predicted"/>
<reference evidence="4" key="3">
    <citation type="journal article" date="2005" name="Nature">
        <title>The map-based sequence of the rice genome.</title>
        <authorList>
            <consortium name="International rice genome sequencing project (IRGSP)"/>
            <person name="Matsumoto T."/>
            <person name="Wu J."/>
            <person name="Kanamori H."/>
            <person name="Katayose Y."/>
            <person name="Fujisawa M."/>
            <person name="Namiki N."/>
            <person name="Mizuno H."/>
            <person name="Yamamoto K."/>
            <person name="Antonio B.A."/>
            <person name="Baba T."/>
            <person name="Sakata K."/>
            <person name="Nagamura Y."/>
            <person name="Aoki H."/>
            <person name="Arikawa K."/>
            <person name="Arita K."/>
            <person name="Bito T."/>
            <person name="Chiden Y."/>
            <person name="Fujitsuka N."/>
            <person name="Fukunaka R."/>
            <person name="Hamada M."/>
            <person name="Harada C."/>
            <person name="Hayashi A."/>
            <person name="Hijishita S."/>
            <person name="Honda M."/>
            <person name="Hosokawa S."/>
            <person name="Ichikawa Y."/>
            <person name="Idonuma A."/>
            <person name="Iijima M."/>
            <person name="Ikeda M."/>
            <person name="Ikeno M."/>
            <person name="Ito K."/>
            <person name="Ito S."/>
            <person name="Ito T."/>
            <person name="Ito Y."/>
            <person name="Ito Y."/>
            <person name="Iwabuchi A."/>
            <person name="Kamiya K."/>
            <person name="Karasawa W."/>
            <person name="Kurita K."/>
            <person name="Katagiri S."/>
            <person name="Kikuta A."/>
            <person name="Kobayashi H."/>
            <person name="Kobayashi N."/>
            <person name="Machita K."/>
            <person name="Maehara T."/>
            <person name="Masukawa M."/>
            <person name="Mizubayashi T."/>
            <person name="Mukai Y."/>
            <person name="Nagasaki H."/>
            <person name="Nagata Y."/>
            <person name="Naito S."/>
            <person name="Nakashima M."/>
            <person name="Nakama Y."/>
            <person name="Nakamichi Y."/>
            <person name="Nakamura M."/>
            <person name="Meguro A."/>
            <person name="Negishi M."/>
            <person name="Ohta I."/>
            <person name="Ohta T."/>
            <person name="Okamoto M."/>
            <person name="Ono N."/>
            <person name="Saji S."/>
            <person name="Sakaguchi M."/>
            <person name="Sakai K."/>
            <person name="Shibata M."/>
            <person name="Shimokawa T."/>
            <person name="Song J."/>
            <person name="Takazaki Y."/>
            <person name="Terasawa K."/>
            <person name="Tsugane M."/>
            <person name="Tsuji K."/>
            <person name="Ueda S."/>
            <person name="Waki K."/>
            <person name="Yamagata H."/>
            <person name="Yamamoto M."/>
            <person name="Yamamoto S."/>
            <person name="Yamane H."/>
            <person name="Yoshiki S."/>
            <person name="Yoshihara R."/>
            <person name="Yukawa K."/>
            <person name="Zhong H."/>
            <person name="Yano M."/>
            <person name="Yuan Q."/>
            <person name="Ouyang S."/>
            <person name="Liu J."/>
            <person name="Jones K.M."/>
            <person name="Gansberger K."/>
            <person name="Moffat K."/>
            <person name="Hill J."/>
            <person name="Bera J."/>
            <person name="Fadrosh D."/>
            <person name="Jin S."/>
            <person name="Johri S."/>
            <person name="Kim M."/>
            <person name="Overton L."/>
            <person name="Reardon M."/>
            <person name="Tsitrin T."/>
            <person name="Vuong H."/>
            <person name="Weaver B."/>
            <person name="Ciecko A."/>
            <person name="Tallon L."/>
            <person name="Jackson J."/>
            <person name="Pai G."/>
            <person name="Aken S.V."/>
            <person name="Utterback T."/>
            <person name="Reidmuller S."/>
            <person name="Feldblyum T."/>
            <person name="Hsiao J."/>
            <person name="Zismann V."/>
            <person name="Iobst S."/>
            <person name="de Vazeille A.R."/>
            <person name="Buell C.R."/>
            <person name="Ying K."/>
            <person name="Li Y."/>
            <person name="Lu T."/>
            <person name="Huang Y."/>
            <person name="Zhao Q."/>
            <person name="Feng Q."/>
            <person name="Zhang L."/>
            <person name="Zhu J."/>
            <person name="Weng Q."/>
            <person name="Mu J."/>
            <person name="Lu Y."/>
            <person name="Fan D."/>
            <person name="Liu Y."/>
            <person name="Guan J."/>
            <person name="Zhang Y."/>
            <person name="Yu S."/>
            <person name="Liu X."/>
            <person name="Zhang Y."/>
            <person name="Hong G."/>
            <person name="Han B."/>
            <person name="Choisne N."/>
            <person name="Demange N."/>
            <person name="Orjeda G."/>
            <person name="Samain S."/>
            <person name="Cattolico L."/>
            <person name="Pelletier E."/>
            <person name="Couloux A."/>
            <person name="Segurens B."/>
            <person name="Wincker P."/>
            <person name="D'Hont A."/>
            <person name="Scarpelli C."/>
            <person name="Weissenbach J."/>
            <person name="Salanoubat M."/>
            <person name="Quetier F."/>
            <person name="Yu Y."/>
            <person name="Kim H.R."/>
            <person name="Rambo T."/>
            <person name="Currie J."/>
            <person name="Collura K."/>
            <person name="Luo M."/>
            <person name="Yang T."/>
            <person name="Ammiraju J.S.S."/>
            <person name="Engler F."/>
            <person name="Soderlund C."/>
            <person name="Wing R.A."/>
            <person name="Palmer L.E."/>
            <person name="de la Bastide M."/>
            <person name="Spiegel L."/>
            <person name="Nascimento L."/>
            <person name="Zutavern T."/>
            <person name="O'Shaughnessy A."/>
            <person name="Dike S."/>
            <person name="Dedhia N."/>
            <person name="Preston R."/>
            <person name="Balija V."/>
            <person name="McCombie W.R."/>
            <person name="Chow T."/>
            <person name="Chen H."/>
            <person name="Chung M."/>
            <person name="Chen C."/>
            <person name="Shaw J."/>
            <person name="Wu H."/>
            <person name="Hsiao K."/>
            <person name="Chao Y."/>
            <person name="Chu M."/>
            <person name="Cheng C."/>
            <person name="Hour A."/>
            <person name="Lee P."/>
            <person name="Lin S."/>
            <person name="Lin Y."/>
            <person name="Liou J."/>
            <person name="Liu S."/>
            <person name="Hsing Y."/>
            <person name="Raghuvanshi S."/>
            <person name="Mohanty A."/>
            <person name="Bharti A.K."/>
            <person name="Gaur A."/>
            <person name="Gupta V."/>
            <person name="Kumar D."/>
            <person name="Ravi V."/>
            <person name="Vij S."/>
            <person name="Kapur A."/>
            <person name="Khurana P."/>
            <person name="Khurana P."/>
            <person name="Khurana J.P."/>
            <person name="Tyagi A.K."/>
            <person name="Gaikwad K."/>
            <person name="Singh A."/>
            <person name="Dalal V."/>
            <person name="Srivastava S."/>
            <person name="Dixit A."/>
            <person name="Pal A.K."/>
            <person name="Ghazi I.A."/>
            <person name="Yadav M."/>
            <person name="Pandit A."/>
            <person name="Bhargava A."/>
            <person name="Sureshbabu K."/>
            <person name="Batra K."/>
            <person name="Sharma T.R."/>
            <person name="Mohapatra T."/>
            <person name="Singh N.K."/>
            <person name="Messing J."/>
            <person name="Nelson A.B."/>
            <person name="Fuks G."/>
            <person name="Kavchok S."/>
            <person name="Keizer G."/>
            <person name="Linton E."/>
            <person name="Llaca V."/>
            <person name="Song R."/>
            <person name="Tanyolac B."/>
            <person name="Young S."/>
            <person name="Ho-Il K."/>
            <person name="Hahn J.H."/>
            <person name="Sangsakoo G."/>
            <person name="Vanavichit A."/>
            <person name="de Mattos Luiz.A.T."/>
            <person name="Zimmer P.D."/>
            <person name="Malone G."/>
            <person name="Dellagostin O."/>
            <person name="de Oliveira A.C."/>
            <person name="Bevan M."/>
            <person name="Bancroft I."/>
            <person name="Minx P."/>
            <person name="Cordum H."/>
            <person name="Wilson R."/>
            <person name="Cheng Z."/>
            <person name="Jin W."/>
            <person name="Jiang J."/>
            <person name="Leong S.A."/>
            <person name="Iwama H."/>
            <person name="Gojobori T."/>
            <person name="Itoh T."/>
            <person name="Niimura Y."/>
            <person name="Fujii Y."/>
            <person name="Habara T."/>
            <person name="Sakai H."/>
            <person name="Sato Y."/>
            <person name="Wilson G."/>
            <person name="Kumar K."/>
            <person name="McCouch S."/>
            <person name="Juretic N."/>
            <person name="Hoen D."/>
            <person name="Wright S."/>
            <person name="Bruskiewich R."/>
            <person name="Bureau T."/>
            <person name="Miyao A."/>
            <person name="Hirochika H."/>
            <person name="Nishikawa T."/>
            <person name="Kadowaki K."/>
            <person name="Sugiura M."/>
            <person name="Burr B."/>
            <person name="Sasaki T."/>
        </authorList>
    </citation>
    <scope>NUCLEOTIDE SEQUENCE [LARGE SCALE GENOMIC DNA]</scope>
    <source>
        <strain evidence="4">cv. Nipponbare</strain>
    </source>
</reference>
<dbReference type="AlphaFoldDB" id="Q6K260"/>
<feature type="compositionally biased region" description="Polar residues" evidence="1">
    <location>
        <begin position="203"/>
        <end position="218"/>
    </location>
</feature>
<dbReference type="EMBL" id="AP005739">
    <property type="protein sequence ID" value="BAD26121.1"/>
    <property type="molecule type" value="Genomic_DNA"/>
</dbReference>
<feature type="compositionally biased region" description="Basic and acidic residues" evidence="1">
    <location>
        <begin position="176"/>
        <end position="201"/>
    </location>
</feature>
<sequence>MEKEIDEAVATMSEEEQADKKHAATDQDEAINIDEDSESDDQHPLPPRKPMDWASPRRSPRNTEHIGGPSIRTPLKGKRLAKAQPLERTEKKGTKLCIVESDEDEYPSPGAKPAQEPSADAAQDSKRTQTAPRLNRAIPKFRASSRESTADEEPSTGCQSGSTGEPTANEEPTADDQTKPVGEEENRKEPLSEKQLERAETGLESQEPLSGGILTNASEEIREEPSSSAGPSADSAEKVKGPPQKKPTTITDEEKILRIKSVEYSLPSVKLSWRDANGITHGVILNKQKEEDRHSISKTLEKRVAHLDTLEDVQKQLKDAKDATKAREA</sequence>
<evidence type="ECO:0000313" key="4">
    <source>
        <dbReference type="Proteomes" id="UP000000763"/>
    </source>
</evidence>
<dbReference type="EMBL" id="AP006155">
    <property type="protein sequence ID" value="BAD23713.1"/>
    <property type="molecule type" value="Genomic_DNA"/>
</dbReference>